<protein>
    <submittedName>
        <fullName evidence="1">Uncharacterized protein</fullName>
    </submittedName>
</protein>
<evidence type="ECO:0000313" key="2">
    <source>
        <dbReference type="Proteomes" id="UP000237000"/>
    </source>
</evidence>
<dbReference type="InParanoid" id="A0A2P5AJF2"/>
<dbReference type="AlphaFoldDB" id="A0A2P5AJF2"/>
<name>A0A2P5AJF2_TREOI</name>
<sequence>LRNHVDSHFLEDSDDDSLTPKTGLVTAIDGQQLPSHVDARMEGSRLMDDKSHDQGSDFKVLGAHGFDLNAINQMHGAHGIDMNATNQKQGAHGLVREEARVSSIKEQGVHGLVGEAARVSTPKQKQGPDDQGLRGAAASVFGGGVYL</sequence>
<organism evidence="1 2">
    <name type="scientific">Trema orientale</name>
    <name type="common">Charcoal tree</name>
    <name type="synonym">Celtis orientalis</name>
    <dbReference type="NCBI Taxonomy" id="63057"/>
    <lineage>
        <taxon>Eukaryota</taxon>
        <taxon>Viridiplantae</taxon>
        <taxon>Streptophyta</taxon>
        <taxon>Embryophyta</taxon>
        <taxon>Tracheophyta</taxon>
        <taxon>Spermatophyta</taxon>
        <taxon>Magnoliopsida</taxon>
        <taxon>eudicotyledons</taxon>
        <taxon>Gunneridae</taxon>
        <taxon>Pentapetalae</taxon>
        <taxon>rosids</taxon>
        <taxon>fabids</taxon>
        <taxon>Rosales</taxon>
        <taxon>Cannabaceae</taxon>
        <taxon>Trema</taxon>
    </lineage>
</organism>
<dbReference type="EMBL" id="JXTC01000819">
    <property type="protein sequence ID" value="PON36676.1"/>
    <property type="molecule type" value="Genomic_DNA"/>
</dbReference>
<feature type="non-terminal residue" evidence="1">
    <location>
        <position position="1"/>
    </location>
</feature>
<comment type="caution">
    <text evidence="1">The sequence shown here is derived from an EMBL/GenBank/DDBJ whole genome shotgun (WGS) entry which is preliminary data.</text>
</comment>
<gene>
    <name evidence="1" type="ORF">TorRG33x02_348890</name>
</gene>
<dbReference type="Proteomes" id="UP000237000">
    <property type="component" value="Unassembled WGS sequence"/>
</dbReference>
<accession>A0A2P5AJF2</accession>
<keyword evidence="2" id="KW-1185">Reference proteome</keyword>
<evidence type="ECO:0000313" key="1">
    <source>
        <dbReference type="EMBL" id="PON36676.1"/>
    </source>
</evidence>
<reference evidence="2" key="1">
    <citation type="submission" date="2016-06" db="EMBL/GenBank/DDBJ databases">
        <title>Parallel loss of symbiosis genes in relatives of nitrogen-fixing non-legume Parasponia.</title>
        <authorList>
            <person name="Van Velzen R."/>
            <person name="Holmer R."/>
            <person name="Bu F."/>
            <person name="Rutten L."/>
            <person name="Van Zeijl A."/>
            <person name="Liu W."/>
            <person name="Santuari L."/>
            <person name="Cao Q."/>
            <person name="Sharma T."/>
            <person name="Shen D."/>
            <person name="Roswanjaya Y."/>
            <person name="Wardhani T."/>
            <person name="Kalhor M.S."/>
            <person name="Jansen J."/>
            <person name="Van den Hoogen J."/>
            <person name="Gungor B."/>
            <person name="Hartog M."/>
            <person name="Hontelez J."/>
            <person name="Verver J."/>
            <person name="Yang W.-C."/>
            <person name="Schijlen E."/>
            <person name="Repin R."/>
            <person name="Schilthuizen M."/>
            <person name="Schranz E."/>
            <person name="Heidstra R."/>
            <person name="Miyata K."/>
            <person name="Fedorova E."/>
            <person name="Kohlen W."/>
            <person name="Bisseling T."/>
            <person name="Smit S."/>
            <person name="Geurts R."/>
        </authorList>
    </citation>
    <scope>NUCLEOTIDE SEQUENCE [LARGE SCALE GENOMIC DNA]</scope>
    <source>
        <strain evidence="2">cv. RG33-2</strain>
    </source>
</reference>
<proteinExistence type="predicted"/>